<dbReference type="OrthoDB" id="9776294at2"/>
<name>A0A343JAS0_9CLOT</name>
<dbReference type="SUPFAM" id="SSF51735">
    <property type="entry name" value="NAD(P)-binding Rossmann-fold domains"/>
    <property type="match status" value="1"/>
</dbReference>
<dbReference type="Pfam" id="PF02254">
    <property type="entry name" value="TrkA_N"/>
    <property type="match status" value="1"/>
</dbReference>
<accession>A0A343JAS0</accession>
<feature type="domain" description="RCK C-terminal" evidence="2">
    <location>
        <begin position="136"/>
        <end position="220"/>
    </location>
</feature>
<dbReference type="InterPro" id="IPR003148">
    <property type="entry name" value="RCK_N"/>
</dbReference>
<evidence type="ECO:0000259" key="1">
    <source>
        <dbReference type="PROSITE" id="PS51201"/>
    </source>
</evidence>
<dbReference type="RefSeq" id="WP_119864765.1">
    <property type="nucleotide sequence ID" value="NZ_CP016786.1"/>
</dbReference>
<dbReference type="PANTHER" id="PTHR43833">
    <property type="entry name" value="POTASSIUM CHANNEL PROTEIN 2-RELATED-RELATED"/>
    <property type="match status" value="1"/>
</dbReference>
<dbReference type="PROSITE" id="PS51202">
    <property type="entry name" value="RCK_C"/>
    <property type="match status" value="1"/>
</dbReference>
<dbReference type="Pfam" id="PF02080">
    <property type="entry name" value="TrkA_C"/>
    <property type="match status" value="1"/>
</dbReference>
<dbReference type="InterPro" id="IPR036291">
    <property type="entry name" value="NAD(P)-bd_dom_sf"/>
</dbReference>
<dbReference type="InterPro" id="IPR050721">
    <property type="entry name" value="Trk_Ktr_HKT_K-transport"/>
</dbReference>
<protein>
    <submittedName>
        <fullName evidence="3">Potassium transporter Trk</fullName>
    </submittedName>
</protein>
<gene>
    <name evidence="3" type="ORF">BEN51_03785</name>
</gene>
<dbReference type="EMBL" id="CP016786">
    <property type="protein sequence ID" value="ASW42628.1"/>
    <property type="molecule type" value="Genomic_DNA"/>
</dbReference>
<dbReference type="KEGG" id="cia:BEN51_03785"/>
<keyword evidence="4" id="KW-1185">Reference proteome</keyword>
<dbReference type="Proteomes" id="UP000264883">
    <property type="component" value="Chromosome"/>
</dbReference>
<evidence type="ECO:0000313" key="4">
    <source>
        <dbReference type="Proteomes" id="UP000264883"/>
    </source>
</evidence>
<dbReference type="InterPro" id="IPR036721">
    <property type="entry name" value="RCK_C_sf"/>
</dbReference>
<feature type="domain" description="RCK N-terminal" evidence="1">
    <location>
        <begin position="3"/>
        <end position="119"/>
    </location>
</feature>
<dbReference type="PANTHER" id="PTHR43833:SF7">
    <property type="entry name" value="KTR SYSTEM POTASSIUM UPTAKE PROTEIN C"/>
    <property type="match status" value="1"/>
</dbReference>
<dbReference type="InterPro" id="IPR006037">
    <property type="entry name" value="RCK_C"/>
</dbReference>
<dbReference type="AlphaFoldDB" id="A0A343JAS0"/>
<evidence type="ECO:0000259" key="2">
    <source>
        <dbReference type="PROSITE" id="PS51202"/>
    </source>
</evidence>
<proteinExistence type="predicted"/>
<sequence length="220" mass="24388">MYSKQFVVIGLGIFGSSMARTLQSLGNDVLAIDKNESLVQEIADEVTQAVVLDATDENALKSIGINNFDVAVITIGEDIQSSIMVTILVKELGVKYIIAKAKNDLHGKVLRKIGVDRVVLPEKELAVRVAHNLVSSNILDYIEFSSDYTIMEIQVPNKWVGKLIKDIRLRTKYGINVIAIKRSEKVIISPLGEETLLKNDIIISIIQSEDLNKIEKLISK</sequence>
<evidence type="ECO:0000313" key="3">
    <source>
        <dbReference type="EMBL" id="ASW42628.1"/>
    </source>
</evidence>
<dbReference type="PROSITE" id="PS51201">
    <property type="entry name" value="RCK_N"/>
    <property type="match status" value="1"/>
</dbReference>
<reference evidence="3 4" key="1">
    <citation type="submission" date="2016-08" db="EMBL/GenBank/DDBJ databases">
        <title>Complete Genome Sequence Of The Indigo Reducing Clostridium isatidis DSM15098.</title>
        <authorList>
            <person name="Little G.T."/>
            <person name="Minton N.P."/>
        </authorList>
    </citation>
    <scope>NUCLEOTIDE SEQUENCE [LARGE SCALE GENOMIC DNA]</scope>
    <source>
        <strain evidence="3 4">DSM 15098</strain>
    </source>
</reference>
<dbReference type="Gene3D" id="3.40.50.720">
    <property type="entry name" value="NAD(P)-binding Rossmann-like Domain"/>
    <property type="match status" value="1"/>
</dbReference>
<organism evidence="3 4">
    <name type="scientific">Clostridium isatidis</name>
    <dbReference type="NCBI Taxonomy" id="182773"/>
    <lineage>
        <taxon>Bacteria</taxon>
        <taxon>Bacillati</taxon>
        <taxon>Bacillota</taxon>
        <taxon>Clostridia</taxon>
        <taxon>Eubacteriales</taxon>
        <taxon>Clostridiaceae</taxon>
        <taxon>Clostridium</taxon>
    </lineage>
</organism>
<dbReference type="GO" id="GO:0006813">
    <property type="term" value="P:potassium ion transport"/>
    <property type="evidence" value="ECO:0007669"/>
    <property type="project" value="InterPro"/>
</dbReference>
<dbReference type="SUPFAM" id="SSF116726">
    <property type="entry name" value="TrkA C-terminal domain-like"/>
    <property type="match status" value="1"/>
</dbReference>
<dbReference type="GO" id="GO:0008324">
    <property type="term" value="F:monoatomic cation transmembrane transporter activity"/>
    <property type="evidence" value="ECO:0007669"/>
    <property type="project" value="InterPro"/>
</dbReference>
<dbReference type="Gene3D" id="3.30.70.1450">
    <property type="entry name" value="Regulator of K+ conductance, C-terminal domain"/>
    <property type="match status" value="1"/>
</dbReference>